<evidence type="ECO:0000313" key="2">
    <source>
        <dbReference type="EMBL" id="EFI94731.1"/>
    </source>
</evidence>
<feature type="compositionally biased region" description="Basic and acidic residues" evidence="1">
    <location>
        <begin position="43"/>
        <end position="68"/>
    </location>
</feature>
<organism evidence="3">
    <name type="scientific">Schizophyllum commune (strain H4-8 / FGSC 9210)</name>
    <name type="common">Split gill fungus</name>
    <dbReference type="NCBI Taxonomy" id="578458"/>
    <lineage>
        <taxon>Eukaryota</taxon>
        <taxon>Fungi</taxon>
        <taxon>Dikarya</taxon>
        <taxon>Basidiomycota</taxon>
        <taxon>Agaricomycotina</taxon>
        <taxon>Agaricomycetes</taxon>
        <taxon>Agaricomycetidae</taxon>
        <taxon>Agaricales</taxon>
        <taxon>Schizophyllaceae</taxon>
        <taxon>Schizophyllum</taxon>
    </lineage>
</organism>
<accession>D8QBC2</accession>
<dbReference type="KEGG" id="scm:SCHCO_02633583"/>
<dbReference type="RefSeq" id="XP_003029634.1">
    <property type="nucleotide sequence ID" value="XM_003029588.1"/>
</dbReference>
<dbReference type="InParanoid" id="D8QBC2"/>
<feature type="region of interest" description="Disordered" evidence="1">
    <location>
        <begin position="1"/>
        <end position="76"/>
    </location>
</feature>
<feature type="compositionally biased region" description="Low complexity" evidence="1">
    <location>
        <begin position="26"/>
        <end position="40"/>
    </location>
</feature>
<dbReference type="Proteomes" id="UP000007431">
    <property type="component" value="Unassembled WGS sequence"/>
</dbReference>
<name>D8QBC2_SCHCM</name>
<evidence type="ECO:0000256" key="1">
    <source>
        <dbReference type="SAM" id="MobiDB-lite"/>
    </source>
</evidence>
<dbReference type="GeneID" id="9593981"/>
<feature type="non-terminal residue" evidence="2">
    <location>
        <position position="76"/>
    </location>
</feature>
<dbReference type="HOGENOM" id="CLU_2655850_0_0_1"/>
<proteinExistence type="predicted"/>
<dbReference type="EMBL" id="GL377309">
    <property type="protein sequence ID" value="EFI94731.1"/>
    <property type="molecule type" value="Genomic_DNA"/>
</dbReference>
<dbReference type="AlphaFoldDB" id="D8QBC2"/>
<gene>
    <name evidence="2" type="ORF">SCHCODRAFT_111189</name>
</gene>
<dbReference type="VEuPathDB" id="FungiDB:SCHCODRAFT_02633583"/>
<dbReference type="OrthoDB" id="10427969at2759"/>
<feature type="compositionally biased region" description="Pro residues" evidence="1">
    <location>
        <begin position="1"/>
        <end position="25"/>
    </location>
</feature>
<evidence type="ECO:0000313" key="3">
    <source>
        <dbReference type="Proteomes" id="UP000007431"/>
    </source>
</evidence>
<sequence>MTSESPPPSPRSASPHSPPPSPSAAPPAQALSPAQAIAAAWKNESREEQTRWRRADAEAARQYNDRRRGGGVKPKM</sequence>
<reference evidence="2 3" key="1">
    <citation type="journal article" date="2010" name="Nat. Biotechnol.">
        <title>Genome sequence of the model mushroom Schizophyllum commune.</title>
        <authorList>
            <person name="Ohm R.A."/>
            <person name="de Jong J.F."/>
            <person name="Lugones L.G."/>
            <person name="Aerts A."/>
            <person name="Kothe E."/>
            <person name="Stajich J.E."/>
            <person name="de Vries R.P."/>
            <person name="Record E."/>
            <person name="Levasseur A."/>
            <person name="Baker S.E."/>
            <person name="Bartholomew K.A."/>
            <person name="Coutinho P.M."/>
            <person name="Erdmann S."/>
            <person name="Fowler T.J."/>
            <person name="Gathman A.C."/>
            <person name="Lombard V."/>
            <person name="Henrissat B."/>
            <person name="Knabe N."/>
            <person name="Kuees U."/>
            <person name="Lilly W.W."/>
            <person name="Lindquist E."/>
            <person name="Lucas S."/>
            <person name="Magnuson J.K."/>
            <person name="Piumi F."/>
            <person name="Raudaskoski M."/>
            <person name="Salamov A."/>
            <person name="Schmutz J."/>
            <person name="Schwarze F.W.M.R."/>
            <person name="vanKuyk P.A."/>
            <person name="Horton J.S."/>
            <person name="Grigoriev I.V."/>
            <person name="Woesten H.A.B."/>
        </authorList>
    </citation>
    <scope>NUCLEOTIDE SEQUENCE [LARGE SCALE GENOMIC DNA]</scope>
    <source>
        <strain evidence="3">H4-8 / FGSC 9210</strain>
    </source>
</reference>
<protein>
    <submittedName>
        <fullName evidence="2">Uncharacterized protein</fullName>
    </submittedName>
</protein>
<dbReference type="OMA" id="HAWVIRV"/>
<keyword evidence="3" id="KW-1185">Reference proteome</keyword>